<comment type="subcellular location">
    <subcellularLocation>
        <location evidence="1 8">Cytoplasm</location>
    </subcellularLocation>
</comment>
<keyword evidence="5 8" id="KW-0547">Nucleotide-binding</keyword>
<dbReference type="OrthoDB" id="9807403at2"/>
<dbReference type="GO" id="GO:0005524">
    <property type="term" value="F:ATP binding"/>
    <property type="evidence" value="ECO:0007669"/>
    <property type="project" value="UniProtKB-UniRule"/>
</dbReference>
<dbReference type="RefSeq" id="WP_019349598.1">
    <property type="nucleotide sequence ID" value="NZ_JAPHOS010000001.1"/>
</dbReference>
<dbReference type="InterPro" id="IPR012795">
    <property type="entry name" value="tRNA_Ile_lys_synt_N"/>
</dbReference>
<proteinExistence type="inferred from homology"/>
<reference evidence="10 11" key="1">
    <citation type="submission" date="2018-06" db="EMBL/GenBank/DDBJ databases">
        <authorList>
            <consortium name="Pathogen Informatics"/>
            <person name="Doyle S."/>
        </authorList>
    </citation>
    <scope>NUCLEOTIDE SEQUENCE [LARGE SCALE GENOMIC DNA]</scope>
    <source>
        <strain evidence="10 11">NCTC11370</strain>
    </source>
</reference>
<dbReference type="GO" id="GO:0032267">
    <property type="term" value="F:tRNA(Ile)-lysidine synthase activity"/>
    <property type="evidence" value="ECO:0007669"/>
    <property type="project" value="UniProtKB-EC"/>
</dbReference>
<dbReference type="SUPFAM" id="SSF82829">
    <property type="entry name" value="MesJ substrate recognition domain-like"/>
    <property type="match status" value="1"/>
</dbReference>
<comment type="function">
    <text evidence="8">Ligates lysine onto the cytidine present at position 34 of the AUA codon-specific tRNA(Ile) that contains the anticodon CAU, in an ATP-dependent manner. Cytidine is converted to lysidine, thus changing the amino acid specificity of the tRNA from methionine to isoleucine.</text>
</comment>
<evidence type="ECO:0000313" key="10">
    <source>
        <dbReference type="EMBL" id="STO21898.1"/>
    </source>
</evidence>
<evidence type="ECO:0000259" key="9">
    <source>
        <dbReference type="SMART" id="SM00977"/>
    </source>
</evidence>
<keyword evidence="2 8" id="KW-0963">Cytoplasm</keyword>
<evidence type="ECO:0000256" key="4">
    <source>
        <dbReference type="ARBA" id="ARBA00022694"/>
    </source>
</evidence>
<evidence type="ECO:0000256" key="5">
    <source>
        <dbReference type="ARBA" id="ARBA00022741"/>
    </source>
</evidence>
<dbReference type="InterPro" id="IPR012094">
    <property type="entry name" value="tRNA_Ile_lys_synt"/>
</dbReference>
<dbReference type="Pfam" id="PF01171">
    <property type="entry name" value="ATP_bind_3"/>
    <property type="match status" value="1"/>
</dbReference>
<dbReference type="InterPro" id="IPR015262">
    <property type="entry name" value="tRNA_Ile_lys_synt_subst-bd"/>
</dbReference>
<evidence type="ECO:0000256" key="1">
    <source>
        <dbReference type="ARBA" id="ARBA00004496"/>
    </source>
</evidence>
<dbReference type="Gene3D" id="1.20.59.20">
    <property type="match status" value="1"/>
</dbReference>
<dbReference type="GeneID" id="93291469"/>
<dbReference type="InterPro" id="IPR011063">
    <property type="entry name" value="TilS/TtcA_N"/>
</dbReference>
<dbReference type="STRING" id="1094715.GCA_000236165_00446"/>
<gene>
    <name evidence="8 10" type="primary">tilS</name>
    <name evidence="10" type="ORF">NCTC11370_01979</name>
</gene>
<evidence type="ECO:0000256" key="2">
    <source>
        <dbReference type="ARBA" id="ARBA00022490"/>
    </source>
</evidence>
<dbReference type="NCBIfam" id="TIGR02433">
    <property type="entry name" value="lysidine_TilS_C"/>
    <property type="match status" value="1"/>
</dbReference>
<dbReference type="Proteomes" id="UP000254554">
    <property type="component" value="Unassembled WGS sequence"/>
</dbReference>
<dbReference type="PANTHER" id="PTHR43033">
    <property type="entry name" value="TRNA(ILE)-LYSIDINE SYNTHASE-RELATED"/>
    <property type="match status" value="1"/>
</dbReference>
<evidence type="ECO:0000256" key="8">
    <source>
        <dbReference type="HAMAP-Rule" id="MF_01161"/>
    </source>
</evidence>
<comment type="catalytic activity">
    <reaction evidence="7 8">
        <text>cytidine(34) in tRNA(Ile2) + L-lysine + ATP = lysidine(34) in tRNA(Ile2) + AMP + diphosphate + H(+)</text>
        <dbReference type="Rhea" id="RHEA:43744"/>
        <dbReference type="Rhea" id="RHEA-COMP:10625"/>
        <dbReference type="Rhea" id="RHEA-COMP:10670"/>
        <dbReference type="ChEBI" id="CHEBI:15378"/>
        <dbReference type="ChEBI" id="CHEBI:30616"/>
        <dbReference type="ChEBI" id="CHEBI:32551"/>
        <dbReference type="ChEBI" id="CHEBI:33019"/>
        <dbReference type="ChEBI" id="CHEBI:82748"/>
        <dbReference type="ChEBI" id="CHEBI:83665"/>
        <dbReference type="ChEBI" id="CHEBI:456215"/>
        <dbReference type="EC" id="6.3.4.19"/>
    </reaction>
</comment>
<dbReference type="Gene3D" id="3.40.50.620">
    <property type="entry name" value="HUPs"/>
    <property type="match status" value="1"/>
</dbReference>
<sequence length="444" mass="50555">MGNSWLWEQPIKPLLSTEWFSRLSHFSKLFVGFSGGLDSTVLLHVLACHPALFAKIVAVHVNHGISARASLWQQHCQQVCDLLNIPLIAHSVEFERSANIEEGARIARYDFFSSLMKEQDCLLLGHHMDDQAETVLLQLFRGAGVDGLAAMSELSAFGPGEIARPFLSHSREQLEHYAVQHQISWIEDESNQDVNYSRNYLRHQIIPLLKRKWTGVAGNIARTALHCQQAKRNLDVLAAQDALAPENPNSLTQNSLLITPLKELNRDRMANVLRMWLKNNRVQLPSTVTFERLIDEMIFARSDAIPQVSWGDVTVRRYQDHLYLVRKNKNKLPPSLEWGAFPSPLIIIDAGIHLQAKKHNPGLLIPPGTKIYVRFRVGGEKIVWRGQTKQLKKLFQEWGIPPWIREQTPLIYFDDTLAAVAGYAMSDLFFSQEANDTWDFINFA</sequence>
<keyword evidence="11" id="KW-1185">Reference proteome</keyword>
<protein>
    <recommendedName>
        <fullName evidence="8">tRNA(Ile)-lysidine synthase</fullName>
        <ecNumber evidence="8">6.3.4.19</ecNumber>
    </recommendedName>
    <alternativeName>
        <fullName evidence="8">tRNA(Ile)-2-lysyl-cytidine synthase</fullName>
    </alternativeName>
    <alternativeName>
        <fullName evidence="8">tRNA(Ile)-lysidine synthetase</fullName>
    </alternativeName>
</protein>
<dbReference type="PANTHER" id="PTHR43033:SF1">
    <property type="entry name" value="TRNA(ILE)-LYSIDINE SYNTHASE-RELATED"/>
    <property type="match status" value="1"/>
</dbReference>
<keyword evidence="6 8" id="KW-0067">ATP-binding</keyword>
<dbReference type="SUPFAM" id="SSF52402">
    <property type="entry name" value="Adenine nucleotide alpha hydrolases-like"/>
    <property type="match status" value="1"/>
</dbReference>
<organism evidence="10 11">
    <name type="scientific">Fluoribacter dumoffii</name>
    <dbReference type="NCBI Taxonomy" id="463"/>
    <lineage>
        <taxon>Bacteria</taxon>
        <taxon>Pseudomonadati</taxon>
        <taxon>Pseudomonadota</taxon>
        <taxon>Gammaproteobacteria</taxon>
        <taxon>Legionellales</taxon>
        <taxon>Legionellaceae</taxon>
        <taxon>Fluoribacter</taxon>
    </lineage>
</organism>
<dbReference type="CDD" id="cd01992">
    <property type="entry name" value="TilS_N"/>
    <property type="match status" value="1"/>
</dbReference>
<dbReference type="EMBL" id="UGGT01000001">
    <property type="protein sequence ID" value="STO21898.1"/>
    <property type="molecule type" value="Genomic_DNA"/>
</dbReference>
<dbReference type="InterPro" id="IPR014729">
    <property type="entry name" value="Rossmann-like_a/b/a_fold"/>
</dbReference>
<evidence type="ECO:0000313" key="11">
    <source>
        <dbReference type="Proteomes" id="UP000254554"/>
    </source>
</evidence>
<dbReference type="HAMAP" id="MF_01161">
    <property type="entry name" value="tRNA_Ile_lys_synt"/>
    <property type="match status" value="1"/>
</dbReference>
<comment type="domain">
    <text evidence="8">The N-terminal region contains the highly conserved SGGXDS motif, predicted to be a P-loop motif involved in ATP binding.</text>
</comment>
<keyword evidence="4 8" id="KW-0819">tRNA processing</keyword>
<dbReference type="SMART" id="SM00977">
    <property type="entry name" value="TilS_C"/>
    <property type="match status" value="1"/>
</dbReference>
<keyword evidence="3 8" id="KW-0436">Ligase</keyword>
<evidence type="ECO:0000256" key="7">
    <source>
        <dbReference type="ARBA" id="ARBA00048539"/>
    </source>
</evidence>
<comment type="similarity">
    <text evidence="8">Belongs to the tRNA(Ile)-lysidine synthase family.</text>
</comment>
<dbReference type="EC" id="6.3.4.19" evidence="8"/>
<evidence type="ECO:0000256" key="3">
    <source>
        <dbReference type="ARBA" id="ARBA00022598"/>
    </source>
</evidence>
<feature type="binding site" evidence="8">
    <location>
        <begin position="34"/>
        <end position="39"/>
    </location>
    <ligand>
        <name>ATP</name>
        <dbReference type="ChEBI" id="CHEBI:30616"/>
    </ligand>
</feature>
<dbReference type="InterPro" id="IPR012796">
    <property type="entry name" value="Lysidine-tRNA-synth_C"/>
</dbReference>
<dbReference type="Pfam" id="PF09179">
    <property type="entry name" value="TilS"/>
    <property type="match status" value="1"/>
</dbReference>
<dbReference type="GO" id="GO:0005737">
    <property type="term" value="C:cytoplasm"/>
    <property type="evidence" value="ECO:0007669"/>
    <property type="project" value="UniProtKB-SubCell"/>
</dbReference>
<accession>A0A377GC67</accession>
<name>A0A377GC67_9GAMM</name>
<feature type="domain" description="Lysidine-tRNA(Ile) synthetase C-terminal" evidence="9">
    <location>
        <begin position="371"/>
        <end position="441"/>
    </location>
</feature>
<dbReference type="Pfam" id="PF11734">
    <property type="entry name" value="TilS_C"/>
    <property type="match status" value="1"/>
</dbReference>
<dbReference type="GO" id="GO:0006400">
    <property type="term" value="P:tRNA modification"/>
    <property type="evidence" value="ECO:0007669"/>
    <property type="project" value="UniProtKB-UniRule"/>
</dbReference>
<dbReference type="NCBIfam" id="TIGR02432">
    <property type="entry name" value="lysidine_TilS_N"/>
    <property type="match status" value="1"/>
</dbReference>
<evidence type="ECO:0000256" key="6">
    <source>
        <dbReference type="ARBA" id="ARBA00022840"/>
    </source>
</evidence>
<dbReference type="AlphaFoldDB" id="A0A377GC67"/>
<dbReference type="SUPFAM" id="SSF56037">
    <property type="entry name" value="PheT/TilS domain"/>
    <property type="match status" value="1"/>
</dbReference>